<dbReference type="PANTHER" id="PTHR39337">
    <property type="entry name" value="BLR5642 PROTEIN"/>
    <property type="match status" value="1"/>
</dbReference>
<dbReference type="InterPro" id="IPR007438">
    <property type="entry name" value="DUF488"/>
</dbReference>
<keyword evidence="2" id="KW-1185">Reference proteome</keyword>
<dbReference type="Pfam" id="PF04343">
    <property type="entry name" value="DUF488"/>
    <property type="match status" value="1"/>
</dbReference>
<evidence type="ECO:0000313" key="2">
    <source>
        <dbReference type="Proteomes" id="UP001595848"/>
    </source>
</evidence>
<sequence length="199" mass="21553">MAKQAGASPELRDDGGQGAPLFFTIGHSNRSLAEFAGLLTEAGVELLADIRKMPMSRANPQFNADALPGELEPYGIAYEHIAALGGLRGKARSLPADTNGFWTNDSFHNYADYAYSAQFQAGLDHLLELGHARRCAIMCSEAVWWRCHRRIVADYLMARGADVFHIMGQGRLEPAHLTPGAVVQATGTIAYPAAQQTLL</sequence>
<dbReference type="PIRSF" id="PIRSF024492">
    <property type="entry name" value="UCP024492"/>
    <property type="match status" value="1"/>
</dbReference>
<comment type="caution">
    <text evidence="1">The sequence shown here is derived from an EMBL/GenBank/DDBJ whole genome shotgun (WGS) entry which is preliminary data.</text>
</comment>
<dbReference type="EMBL" id="JBHSBV010000009">
    <property type="protein sequence ID" value="MFC4203179.1"/>
    <property type="molecule type" value="Genomic_DNA"/>
</dbReference>
<reference evidence="2" key="1">
    <citation type="journal article" date="2019" name="Int. J. Syst. Evol. Microbiol.">
        <title>The Global Catalogue of Microorganisms (GCM) 10K type strain sequencing project: providing services to taxonomists for standard genome sequencing and annotation.</title>
        <authorList>
            <consortium name="The Broad Institute Genomics Platform"/>
            <consortium name="The Broad Institute Genome Sequencing Center for Infectious Disease"/>
            <person name="Wu L."/>
            <person name="Ma J."/>
        </authorList>
    </citation>
    <scope>NUCLEOTIDE SEQUENCE [LARGE SCALE GENOMIC DNA]</scope>
    <source>
        <strain evidence="2">LMG 24813</strain>
    </source>
</reference>
<dbReference type="InterPro" id="IPR014519">
    <property type="entry name" value="UCP024492"/>
</dbReference>
<dbReference type="PANTHER" id="PTHR39337:SF1">
    <property type="entry name" value="BLR5642 PROTEIN"/>
    <property type="match status" value="1"/>
</dbReference>
<accession>A0ABV8P1W5</accession>
<gene>
    <name evidence="1" type="ORF">ACFOY1_19690</name>
</gene>
<proteinExistence type="predicted"/>
<dbReference type="Proteomes" id="UP001595848">
    <property type="component" value="Unassembled WGS sequence"/>
</dbReference>
<evidence type="ECO:0000313" key="1">
    <source>
        <dbReference type="EMBL" id="MFC4203179.1"/>
    </source>
</evidence>
<organism evidence="1 2">
    <name type="scientific">Candidimonas humi</name>
    <dbReference type="NCBI Taxonomy" id="683355"/>
    <lineage>
        <taxon>Bacteria</taxon>
        <taxon>Pseudomonadati</taxon>
        <taxon>Pseudomonadota</taxon>
        <taxon>Betaproteobacteria</taxon>
        <taxon>Burkholderiales</taxon>
        <taxon>Alcaligenaceae</taxon>
        <taxon>Candidimonas</taxon>
    </lineage>
</organism>
<name>A0ABV8P1W5_9BURK</name>
<dbReference type="RefSeq" id="WP_217963008.1">
    <property type="nucleotide sequence ID" value="NZ_JAHTBN010000001.1"/>
</dbReference>
<protein>
    <submittedName>
        <fullName evidence="1">DUF488 family protein</fullName>
    </submittedName>
</protein>